<evidence type="ECO:0008006" key="3">
    <source>
        <dbReference type="Google" id="ProtNLM"/>
    </source>
</evidence>
<keyword evidence="2" id="KW-1185">Reference proteome</keyword>
<feature type="non-terminal residue" evidence="1">
    <location>
        <position position="285"/>
    </location>
</feature>
<reference evidence="1 2" key="1">
    <citation type="submission" date="2018-02" db="EMBL/GenBank/DDBJ databases">
        <title>The genomes of Aspergillus section Nigri reveals drivers in fungal speciation.</title>
        <authorList>
            <consortium name="DOE Joint Genome Institute"/>
            <person name="Vesth T.C."/>
            <person name="Nybo J."/>
            <person name="Theobald S."/>
            <person name="Brandl J."/>
            <person name="Frisvad J.C."/>
            <person name="Nielsen K.F."/>
            <person name="Lyhne E.K."/>
            <person name="Kogle M.E."/>
            <person name="Kuo A."/>
            <person name="Riley R."/>
            <person name="Clum A."/>
            <person name="Nolan M."/>
            <person name="Lipzen A."/>
            <person name="Salamov A."/>
            <person name="Henrissat B."/>
            <person name="Wiebenga A."/>
            <person name="De vries R.P."/>
            <person name="Grigoriev I.V."/>
            <person name="Mortensen U.H."/>
            <person name="Andersen M.R."/>
            <person name="Baker S.E."/>
        </authorList>
    </citation>
    <scope>NUCLEOTIDE SEQUENCE [LARGE SCALE GENOMIC DNA]</scope>
    <source>
        <strain evidence="1 2">CBS 707.79</strain>
    </source>
</reference>
<dbReference type="EMBL" id="KZ826033">
    <property type="protein sequence ID" value="PYH89361.1"/>
    <property type="molecule type" value="Genomic_DNA"/>
</dbReference>
<feature type="non-terminal residue" evidence="1">
    <location>
        <position position="1"/>
    </location>
</feature>
<sequence>IGSLGLDKTTGTIQVANPPLTLTANELIRTCGLPHYTTSPGTVYTSAVDYIHSLLTLQTVHLKMQRNSIYDSPDCREKYTSRHLMKSLAMHFLPAKDNHGQFKLFCDDFCLGNVLVDETTLQVVAVIDWEFSYAAPASFAGSIPSWLLLRQPHTLVNDLGRDGFLDLFLPKAEILLEELEKRESLNGVYDSGKRLSVRMRQSIRDRSAWFFLACRVGYAVDLLYWELLDEFCWGTRESVAQRVYDFTTGVEMHQGREGFVRLKMGQLEGYFEDLGEDGGVGYEEE</sequence>
<dbReference type="Proteomes" id="UP000247810">
    <property type="component" value="Unassembled WGS sequence"/>
</dbReference>
<evidence type="ECO:0000313" key="1">
    <source>
        <dbReference type="EMBL" id="PYH89361.1"/>
    </source>
</evidence>
<dbReference type="SUPFAM" id="SSF56112">
    <property type="entry name" value="Protein kinase-like (PK-like)"/>
    <property type="match status" value="1"/>
</dbReference>
<accession>A0A319CXR5</accession>
<dbReference type="STRING" id="1448320.A0A319CXR5"/>
<dbReference type="OrthoDB" id="5412996at2759"/>
<dbReference type="Gene3D" id="3.90.1200.10">
    <property type="match status" value="1"/>
</dbReference>
<dbReference type="VEuPathDB" id="FungiDB:BO71DRAFT_281666"/>
<evidence type="ECO:0000313" key="2">
    <source>
        <dbReference type="Proteomes" id="UP000247810"/>
    </source>
</evidence>
<proteinExistence type="predicted"/>
<name>A0A319CXR5_9EURO</name>
<dbReference type="PANTHER" id="PTHR21310">
    <property type="entry name" value="AMINOGLYCOSIDE PHOSPHOTRANSFERASE-RELATED-RELATED"/>
    <property type="match status" value="1"/>
</dbReference>
<dbReference type="PANTHER" id="PTHR21310:SF37">
    <property type="entry name" value="AMINOGLYCOSIDE PHOSPHOTRANSFERASE DOMAIN-CONTAINING PROTEIN"/>
    <property type="match status" value="1"/>
</dbReference>
<gene>
    <name evidence="1" type="ORF">BO71DRAFT_281666</name>
</gene>
<protein>
    <recommendedName>
        <fullName evidence="3">Aminoglycoside phosphotransferase domain-containing protein</fullName>
    </recommendedName>
</protein>
<dbReference type="InterPro" id="IPR051678">
    <property type="entry name" value="AGP_Transferase"/>
</dbReference>
<dbReference type="AlphaFoldDB" id="A0A319CXR5"/>
<organism evidence="1 2">
    <name type="scientific">Aspergillus ellipticus CBS 707.79</name>
    <dbReference type="NCBI Taxonomy" id="1448320"/>
    <lineage>
        <taxon>Eukaryota</taxon>
        <taxon>Fungi</taxon>
        <taxon>Dikarya</taxon>
        <taxon>Ascomycota</taxon>
        <taxon>Pezizomycotina</taxon>
        <taxon>Eurotiomycetes</taxon>
        <taxon>Eurotiomycetidae</taxon>
        <taxon>Eurotiales</taxon>
        <taxon>Aspergillaceae</taxon>
        <taxon>Aspergillus</taxon>
        <taxon>Aspergillus subgen. Circumdati</taxon>
    </lineage>
</organism>
<dbReference type="InterPro" id="IPR011009">
    <property type="entry name" value="Kinase-like_dom_sf"/>
</dbReference>